<name>A0A5B8LR37_9HYPH</name>
<keyword evidence="2" id="KW-1185">Reference proteome</keyword>
<protein>
    <submittedName>
        <fullName evidence="1">Uncharacterized protein</fullName>
    </submittedName>
</protein>
<accession>A0A5B8LR37</accession>
<reference evidence="1 2" key="1">
    <citation type="submission" date="2019-07" db="EMBL/GenBank/DDBJ databases">
        <title>Full genome sequence of Devosia sp. Gsoil 520.</title>
        <authorList>
            <person name="Im W.-T."/>
        </authorList>
    </citation>
    <scope>NUCLEOTIDE SEQUENCE [LARGE SCALE GENOMIC DNA]</scope>
    <source>
        <strain evidence="1 2">Gsoil 520</strain>
    </source>
</reference>
<dbReference type="EMBL" id="CP042304">
    <property type="protein sequence ID" value="QDZ10421.1"/>
    <property type="molecule type" value="Genomic_DNA"/>
</dbReference>
<evidence type="ECO:0000313" key="2">
    <source>
        <dbReference type="Proteomes" id="UP000315364"/>
    </source>
</evidence>
<evidence type="ECO:0000313" key="1">
    <source>
        <dbReference type="EMBL" id="QDZ10421.1"/>
    </source>
</evidence>
<dbReference type="OrthoDB" id="5395100at2"/>
<gene>
    <name evidence="1" type="ORF">FPZ08_06470</name>
</gene>
<organism evidence="1 2">
    <name type="scientific">Devosia ginsengisoli</name>
    <dbReference type="NCBI Taxonomy" id="400770"/>
    <lineage>
        <taxon>Bacteria</taxon>
        <taxon>Pseudomonadati</taxon>
        <taxon>Pseudomonadota</taxon>
        <taxon>Alphaproteobacteria</taxon>
        <taxon>Hyphomicrobiales</taxon>
        <taxon>Devosiaceae</taxon>
        <taxon>Devosia</taxon>
    </lineage>
</organism>
<dbReference type="Proteomes" id="UP000315364">
    <property type="component" value="Chromosome"/>
</dbReference>
<proteinExistence type="predicted"/>
<dbReference type="AlphaFoldDB" id="A0A5B8LR37"/>
<dbReference type="RefSeq" id="WP_146289217.1">
    <property type="nucleotide sequence ID" value="NZ_CP042304.1"/>
</dbReference>
<sequence>MRGIFNYVRGFINEAHEFGFAAAVNEHRQELARTIGHHFGNHLGGSQAMWGPNTGKDSINPLFASAIQNGWNGVWASDPLPSGPQVAQVGERMDPTATPMNPSGAKFSFANVVNAGAGYTTITGSDGLNYTLEGPRNWRNNNPGNMEYGDFAKSHGAIGTDGRFAIFPTYQAGREAKRSLLFEGQNYKGLSLTQAITRYSPPSDNNPTDRYIATVAGALGISPTTPMGHLTADQQNQLLDAMESFEGYKAGRIMRNGQLVEMDLKSDFNPRNGAVNMPFAGDSQFSMAAGDHSVDISQTNPSQPWTNQELTQQAAEDAAKAEANKASLLDLAGTAVREETVLGWALRGNEKFMPDDSYVFDAKTATEGIPDIYWDRFERTTSQAETDFIRQNILDTMTADQKLADAGWLGVALRIGAGATDPVAWAAGAGITAISGGSGLAPFLAAKFGRAGSIMNGALTGAAATAIPEAYIATQKPTYQVSELAMAVGTGLFLGGAFGTFSKNAAEARNIEQLGKSLMRGEGDLVAARRSRLASPRWLSWATSCGRPVFGPPSPTCRPGARCGAT</sequence>
<dbReference type="KEGG" id="dea:FPZ08_06470"/>